<proteinExistence type="predicted"/>
<name>A0AAD2GEQ9_9STRA</name>
<dbReference type="AlphaFoldDB" id="A0AAD2GEQ9"/>
<dbReference type="Proteomes" id="UP001295423">
    <property type="component" value="Unassembled WGS sequence"/>
</dbReference>
<protein>
    <submittedName>
        <fullName evidence="1">Uncharacterized protein</fullName>
    </submittedName>
</protein>
<keyword evidence="2" id="KW-1185">Reference proteome</keyword>
<evidence type="ECO:0000313" key="2">
    <source>
        <dbReference type="Proteomes" id="UP001295423"/>
    </source>
</evidence>
<accession>A0AAD2GEQ9</accession>
<comment type="caution">
    <text evidence="1">The sequence shown here is derived from an EMBL/GenBank/DDBJ whole genome shotgun (WGS) entry which is preliminary data.</text>
</comment>
<sequence>MSPTTLQPSPFDVRTTLLVDLFLNLEVDQDDLLWLNWCLMFLQVCTVSDIVTADGRFIRRAAWNGIRDECCRSPYQWPRTVRPTRQHWDLWQTTLSQALLASNGPHHPLRQQLGHWTDPLEDRNWLLSPTTGLFHRLGATWRHFSPEGSSTMSRRFAPSPSPHSSPWWTAPLPTNILCATVRSITGSDSVLLTGTGCPSETAPTTSPSILQAWQTAAELCTDYYGWVPDEIEIHGDKASLVAALLEGHLRMISNRSFKNELGTAAVQLLVKYAGSDRITIRCQTPGLPQDQSPYHSELIGLMAGIMAIDWLLQLQQWAPNLSTRPTVRIACDGLSAIEIAFEDRPLSPTHAQFDLVSSIREAVLWS</sequence>
<organism evidence="1 2">
    <name type="scientific">Cylindrotheca closterium</name>
    <dbReference type="NCBI Taxonomy" id="2856"/>
    <lineage>
        <taxon>Eukaryota</taxon>
        <taxon>Sar</taxon>
        <taxon>Stramenopiles</taxon>
        <taxon>Ochrophyta</taxon>
        <taxon>Bacillariophyta</taxon>
        <taxon>Bacillariophyceae</taxon>
        <taxon>Bacillariophycidae</taxon>
        <taxon>Bacillariales</taxon>
        <taxon>Bacillariaceae</taxon>
        <taxon>Cylindrotheca</taxon>
    </lineage>
</organism>
<gene>
    <name evidence="1" type="ORF">CYCCA115_LOCUS24535</name>
</gene>
<reference evidence="1" key="1">
    <citation type="submission" date="2023-08" db="EMBL/GenBank/DDBJ databases">
        <authorList>
            <person name="Audoor S."/>
            <person name="Bilcke G."/>
        </authorList>
    </citation>
    <scope>NUCLEOTIDE SEQUENCE</scope>
</reference>
<dbReference type="EMBL" id="CAKOGP040002529">
    <property type="protein sequence ID" value="CAJ1970519.1"/>
    <property type="molecule type" value="Genomic_DNA"/>
</dbReference>
<evidence type="ECO:0000313" key="1">
    <source>
        <dbReference type="EMBL" id="CAJ1970519.1"/>
    </source>
</evidence>